<evidence type="ECO:0000256" key="5">
    <source>
        <dbReference type="ARBA" id="ARBA00023242"/>
    </source>
</evidence>
<gene>
    <name evidence="8" type="ORF">K2173_023904</name>
</gene>
<keyword evidence="9" id="KW-1185">Reference proteome</keyword>
<keyword evidence="4" id="KW-0932">Cytokinin signaling pathway</keyword>
<dbReference type="Proteomes" id="UP001159364">
    <property type="component" value="Linkage Group LG04"/>
</dbReference>
<dbReference type="AlphaFoldDB" id="A0AAV8TS60"/>
<evidence type="ECO:0000256" key="3">
    <source>
        <dbReference type="ARBA" id="ARBA00022712"/>
    </source>
</evidence>
<feature type="compositionally biased region" description="Basic residues" evidence="7">
    <location>
        <begin position="100"/>
        <end position="113"/>
    </location>
</feature>
<evidence type="ECO:0000313" key="8">
    <source>
        <dbReference type="EMBL" id="KAJ8768909.1"/>
    </source>
</evidence>
<dbReference type="PANTHER" id="PTHR33347">
    <property type="entry name" value="OSJNBA0091C07.3 PROTEIN"/>
    <property type="match status" value="1"/>
</dbReference>
<comment type="subcellular location">
    <subcellularLocation>
        <location evidence="1">Cytoplasm</location>
    </subcellularLocation>
</comment>
<organism evidence="8 9">
    <name type="scientific">Erythroxylum novogranatense</name>
    <dbReference type="NCBI Taxonomy" id="1862640"/>
    <lineage>
        <taxon>Eukaryota</taxon>
        <taxon>Viridiplantae</taxon>
        <taxon>Streptophyta</taxon>
        <taxon>Embryophyta</taxon>
        <taxon>Tracheophyta</taxon>
        <taxon>Spermatophyta</taxon>
        <taxon>Magnoliopsida</taxon>
        <taxon>eudicotyledons</taxon>
        <taxon>Gunneridae</taxon>
        <taxon>Pentapetalae</taxon>
        <taxon>rosids</taxon>
        <taxon>fabids</taxon>
        <taxon>Malpighiales</taxon>
        <taxon>Erythroxylaceae</taxon>
        <taxon>Erythroxylum</taxon>
    </lineage>
</organism>
<keyword evidence="3" id="KW-0203">Cytokinin biosynthesis</keyword>
<evidence type="ECO:0000256" key="7">
    <source>
        <dbReference type="SAM" id="MobiDB-lite"/>
    </source>
</evidence>
<dbReference type="GO" id="GO:0009691">
    <property type="term" value="P:cytokinin biosynthetic process"/>
    <property type="evidence" value="ECO:0007669"/>
    <property type="project" value="UniProtKB-KW"/>
</dbReference>
<accession>A0AAV8TS60</accession>
<reference evidence="8 9" key="1">
    <citation type="submission" date="2021-09" db="EMBL/GenBank/DDBJ databases">
        <title>Genomic insights and catalytic innovation underlie evolution of tropane alkaloids biosynthesis.</title>
        <authorList>
            <person name="Wang Y.-J."/>
            <person name="Tian T."/>
            <person name="Huang J.-P."/>
            <person name="Huang S.-X."/>
        </authorList>
    </citation>
    <scope>NUCLEOTIDE SEQUENCE [LARGE SCALE GENOMIC DNA]</scope>
    <source>
        <strain evidence="8">KIB-2018</strain>
        <tissue evidence="8">Leaf</tissue>
    </source>
</reference>
<dbReference type="GO" id="GO:0005737">
    <property type="term" value="C:cytoplasm"/>
    <property type="evidence" value="ECO:0007669"/>
    <property type="project" value="UniProtKB-SubCell"/>
</dbReference>
<keyword evidence="2" id="KW-0963">Cytoplasm</keyword>
<dbReference type="GO" id="GO:0009736">
    <property type="term" value="P:cytokinin-activated signaling pathway"/>
    <property type="evidence" value="ECO:0007669"/>
    <property type="project" value="UniProtKB-KW"/>
</dbReference>
<proteinExistence type="inferred from homology"/>
<evidence type="ECO:0000256" key="4">
    <source>
        <dbReference type="ARBA" id="ARBA00022864"/>
    </source>
</evidence>
<evidence type="ECO:0000256" key="6">
    <source>
        <dbReference type="ARBA" id="ARBA00024199"/>
    </source>
</evidence>
<dbReference type="EMBL" id="JAIWQS010000004">
    <property type="protein sequence ID" value="KAJ8768909.1"/>
    <property type="molecule type" value="Genomic_DNA"/>
</dbReference>
<evidence type="ECO:0000256" key="2">
    <source>
        <dbReference type="ARBA" id="ARBA00022490"/>
    </source>
</evidence>
<keyword evidence="5" id="KW-0539">Nucleus</keyword>
<feature type="region of interest" description="Disordered" evidence="7">
    <location>
        <begin position="100"/>
        <end position="119"/>
    </location>
</feature>
<protein>
    <submittedName>
        <fullName evidence="8">Uncharacterized protein</fullName>
    </submittedName>
</protein>
<evidence type="ECO:0000313" key="9">
    <source>
        <dbReference type="Proteomes" id="UP001159364"/>
    </source>
</evidence>
<comment type="caution">
    <text evidence="8">The sequence shown here is derived from an EMBL/GenBank/DDBJ whole genome shotgun (WGS) entry which is preliminary data.</text>
</comment>
<comment type="similarity">
    <text evidence="6">Belongs to the SOFL plant protein family.</text>
</comment>
<dbReference type="PANTHER" id="PTHR33347:SF1">
    <property type="entry name" value="PROTEIN SOB FIVE-LIKE 5"/>
    <property type="match status" value="1"/>
</dbReference>
<sequence length="212" mass="23840">MDVFASECSSDCESGWTLYLEQSLLSQDKPNKFVEARSGFCGRGKNVQAVEDEDEDLSMVSDASSGPPHFPEDEGYFNYNNVHFYPAVKDNATTPLAKNCGRRQKQKKEHRRREVNEELPSCLDDTASSPAFNFSKRNFAYNSNQTSTESVLDCSQGFSATHFQGTSAYQDHHFGFVHPAPSENQFQNNQLSTGLAHDSYCFATSYFLDKFT</sequence>
<evidence type="ECO:0000256" key="1">
    <source>
        <dbReference type="ARBA" id="ARBA00004496"/>
    </source>
</evidence>
<dbReference type="InterPro" id="IPR044670">
    <property type="entry name" value="SOFL"/>
</dbReference>
<name>A0AAV8TS60_9ROSI</name>